<name>A0A5B7JWN3_PORTR</name>
<reference evidence="1 2" key="1">
    <citation type="submission" date="2019-05" db="EMBL/GenBank/DDBJ databases">
        <title>Another draft genome of Portunus trituberculatus and its Hox gene families provides insights of decapod evolution.</title>
        <authorList>
            <person name="Jeong J.-H."/>
            <person name="Song I."/>
            <person name="Kim S."/>
            <person name="Choi T."/>
            <person name="Kim D."/>
            <person name="Ryu S."/>
            <person name="Kim W."/>
        </authorList>
    </citation>
    <scope>NUCLEOTIDE SEQUENCE [LARGE SCALE GENOMIC DNA]</scope>
    <source>
        <tissue evidence="1">Muscle</tissue>
    </source>
</reference>
<protein>
    <submittedName>
        <fullName evidence="1">Uncharacterized protein</fullName>
    </submittedName>
</protein>
<keyword evidence="2" id="KW-1185">Reference proteome</keyword>
<gene>
    <name evidence="1" type="ORF">E2C01_092020</name>
</gene>
<organism evidence="1 2">
    <name type="scientific">Portunus trituberculatus</name>
    <name type="common">Swimming crab</name>
    <name type="synonym">Neptunus trituberculatus</name>
    <dbReference type="NCBI Taxonomy" id="210409"/>
    <lineage>
        <taxon>Eukaryota</taxon>
        <taxon>Metazoa</taxon>
        <taxon>Ecdysozoa</taxon>
        <taxon>Arthropoda</taxon>
        <taxon>Crustacea</taxon>
        <taxon>Multicrustacea</taxon>
        <taxon>Malacostraca</taxon>
        <taxon>Eumalacostraca</taxon>
        <taxon>Eucarida</taxon>
        <taxon>Decapoda</taxon>
        <taxon>Pleocyemata</taxon>
        <taxon>Brachyura</taxon>
        <taxon>Eubrachyura</taxon>
        <taxon>Portunoidea</taxon>
        <taxon>Portunidae</taxon>
        <taxon>Portuninae</taxon>
        <taxon>Portunus</taxon>
    </lineage>
</organism>
<dbReference type="EMBL" id="VSRR010107178">
    <property type="protein sequence ID" value="MPC96744.1"/>
    <property type="molecule type" value="Genomic_DNA"/>
</dbReference>
<comment type="caution">
    <text evidence="1">The sequence shown here is derived from an EMBL/GenBank/DDBJ whole genome shotgun (WGS) entry which is preliminary data.</text>
</comment>
<dbReference type="Proteomes" id="UP000324222">
    <property type="component" value="Unassembled WGS sequence"/>
</dbReference>
<proteinExistence type="predicted"/>
<dbReference type="AlphaFoldDB" id="A0A5B7JWN3"/>
<evidence type="ECO:0000313" key="2">
    <source>
        <dbReference type="Proteomes" id="UP000324222"/>
    </source>
</evidence>
<evidence type="ECO:0000313" key="1">
    <source>
        <dbReference type="EMBL" id="MPC96744.1"/>
    </source>
</evidence>
<sequence length="24" mass="2596">MKPSKVLSLTSTGSGLTLYIRPFV</sequence>
<accession>A0A5B7JWN3</accession>